<name>A0AAF0CEX7_9PROT</name>
<dbReference type="RefSeq" id="WP_274492003.1">
    <property type="nucleotide sequence ID" value="NZ_CP118166.1"/>
</dbReference>
<keyword evidence="5" id="KW-0489">Methyltransferase</keyword>
<dbReference type="InterPro" id="IPR004538">
    <property type="entry name" value="Hemolysin_A/TlyA"/>
</dbReference>
<dbReference type="AlphaFoldDB" id="A0AAF0CEX7"/>
<evidence type="ECO:0000256" key="1">
    <source>
        <dbReference type="ARBA" id="ARBA00022884"/>
    </source>
</evidence>
<dbReference type="InterPro" id="IPR029063">
    <property type="entry name" value="SAM-dependent_MTases_sf"/>
</dbReference>
<feature type="domain" description="RNA-binding S4" evidence="4">
    <location>
        <begin position="1"/>
        <end position="64"/>
    </location>
</feature>
<dbReference type="InterPro" id="IPR002877">
    <property type="entry name" value="RNA_MeTrfase_FtsJ_dom"/>
</dbReference>
<evidence type="ECO:0000259" key="4">
    <source>
        <dbReference type="SMART" id="SM00363"/>
    </source>
</evidence>
<dbReference type="GO" id="GO:0003723">
    <property type="term" value="F:RNA binding"/>
    <property type="evidence" value="ECO:0007669"/>
    <property type="project" value="UniProtKB-KW"/>
</dbReference>
<dbReference type="PROSITE" id="PS50889">
    <property type="entry name" value="S4"/>
    <property type="match status" value="1"/>
</dbReference>
<keyword evidence="6" id="KW-1185">Reference proteome</keyword>
<dbReference type="Pfam" id="PF01728">
    <property type="entry name" value="FtsJ"/>
    <property type="match status" value="1"/>
</dbReference>
<dbReference type="Proteomes" id="UP001214043">
    <property type="component" value="Chromosome"/>
</dbReference>
<dbReference type="Gene3D" id="3.40.50.150">
    <property type="entry name" value="Vaccinia Virus protein VP39"/>
    <property type="match status" value="1"/>
</dbReference>
<dbReference type="KEGG" id="hfl:PUV54_09570"/>
<dbReference type="GO" id="GO:0008168">
    <property type="term" value="F:methyltransferase activity"/>
    <property type="evidence" value="ECO:0007669"/>
    <property type="project" value="UniProtKB-KW"/>
</dbReference>
<dbReference type="InterPro" id="IPR002942">
    <property type="entry name" value="S4_RNA-bd"/>
</dbReference>
<evidence type="ECO:0000313" key="5">
    <source>
        <dbReference type="EMBL" id="WDI30208.1"/>
    </source>
</evidence>
<keyword evidence="1 3" id="KW-0694">RNA-binding</keyword>
<comment type="similarity">
    <text evidence="2">Belongs to the TlyA family.</text>
</comment>
<dbReference type="InterPro" id="IPR047048">
    <property type="entry name" value="TlyA"/>
</dbReference>
<accession>A0AAF0CEX7</accession>
<dbReference type="PANTHER" id="PTHR32319">
    <property type="entry name" value="BACTERIAL HEMOLYSIN-LIKE PROTEIN"/>
    <property type="match status" value="1"/>
</dbReference>
<dbReference type="NCBIfam" id="TIGR00478">
    <property type="entry name" value="tly"/>
    <property type="match status" value="1"/>
</dbReference>
<evidence type="ECO:0000256" key="3">
    <source>
        <dbReference type="PROSITE-ProRule" id="PRU00182"/>
    </source>
</evidence>
<dbReference type="SMART" id="SM00363">
    <property type="entry name" value="S4"/>
    <property type="match status" value="1"/>
</dbReference>
<dbReference type="CDD" id="cd00165">
    <property type="entry name" value="S4"/>
    <property type="match status" value="1"/>
</dbReference>
<dbReference type="InterPro" id="IPR036986">
    <property type="entry name" value="S4_RNA-bd_sf"/>
</dbReference>
<protein>
    <submittedName>
        <fullName evidence="5">TlyA family RNA methyltransferase</fullName>
    </submittedName>
</protein>
<organism evidence="5 6">
    <name type="scientific">Hyphococcus flavus</name>
    <dbReference type="NCBI Taxonomy" id="1866326"/>
    <lineage>
        <taxon>Bacteria</taxon>
        <taxon>Pseudomonadati</taxon>
        <taxon>Pseudomonadota</taxon>
        <taxon>Alphaproteobacteria</taxon>
        <taxon>Parvularculales</taxon>
        <taxon>Parvularculaceae</taxon>
        <taxon>Hyphococcus</taxon>
    </lineage>
</organism>
<dbReference type="Gene3D" id="3.10.290.10">
    <property type="entry name" value="RNA-binding S4 domain"/>
    <property type="match status" value="1"/>
</dbReference>
<dbReference type="Pfam" id="PF01479">
    <property type="entry name" value="S4"/>
    <property type="match status" value="1"/>
</dbReference>
<keyword evidence="5" id="KW-0808">Transferase</keyword>
<dbReference type="PANTHER" id="PTHR32319:SF0">
    <property type="entry name" value="BACTERIAL HEMOLYSIN-LIKE PROTEIN"/>
    <property type="match status" value="1"/>
</dbReference>
<dbReference type="PIRSF" id="PIRSF005578">
    <property type="entry name" value="TlyA"/>
    <property type="match status" value="1"/>
</dbReference>
<dbReference type="GO" id="GO:0032259">
    <property type="term" value="P:methylation"/>
    <property type="evidence" value="ECO:0007669"/>
    <property type="project" value="UniProtKB-KW"/>
</dbReference>
<evidence type="ECO:0000256" key="2">
    <source>
        <dbReference type="ARBA" id="ARBA00029460"/>
    </source>
</evidence>
<dbReference type="EMBL" id="CP118166">
    <property type="protein sequence ID" value="WDI30208.1"/>
    <property type="molecule type" value="Genomic_DNA"/>
</dbReference>
<reference evidence="5" key="1">
    <citation type="submission" date="2023-02" db="EMBL/GenBank/DDBJ databases">
        <title>Genome sequence of Hyphococcus flavus.</title>
        <authorList>
            <person name="Rong J.-C."/>
            <person name="Zhao Q."/>
            <person name="Yi M."/>
            <person name="Wu J.-Y."/>
        </authorList>
    </citation>
    <scope>NUCLEOTIDE SEQUENCE</scope>
    <source>
        <strain evidence="5">MCCC 1K03223</strain>
    </source>
</reference>
<gene>
    <name evidence="5" type="ORF">PUV54_09570</name>
</gene>
<sequence length="241" mass="25380">MRLDQYLVQHRLSLSRTRAQESIAAGLVHVNGVPATKPAHKVGEADEVVLTGATHPFVSRGGVKLEAALCAFDVDPAGKVCLDLGASTGGFTDVLLRNAAEKVYAVDVGTGQLHEHISSDTRVINLERTHAKDLSSSFITDPVDLIVCDVSFISLKKALPPALALAAPQAKLVALIKPQFEVGPSGIGKGGLVKDGLAEPAARNIVEWIARQDWIVTGVIDSPIKGGDGNAEFLVSAVNRQ</sequence>
<dbReference type="SUPFAM" id="SSF55174">
    <property type="entry name" value="Alpha-L RNA-binding motif"/>
    <property type="match status" value="1"/>
</dbReference>
<evidence type="ECO:0000313" key="6">
    <source>
        <dbReference type="Proteomes" id="UP001214043"/>
    </source>
</evidence>
<proteinExistence type="inferred from homology"/>
<dbReference type="SUPFAM" id="SSF53335">
    <property type="entry name" value="S-adenosyl-L-methionine-dependent methyltransferases"/>
    <property type="match status" value="1"/>
</dbReference>